<feature type="compositionally biased region" description="Basic and acidic residues" evidence="1">
    <location>
        <begin position="33"/>
        <end position="43"/>
    </location>
</feature>
<evidence type="ECO:0000256" key="1">
    <source>
        <dbReference type="SAM" id="MobiDB-lite"/>
    </source>
</evidence>
<gene>
    <name evidence="2" type="ORF">CC85DRAFT_85202</name>
</gene>
<dbReference type="EMBL" id="KQ087205">
    <property type="protein sequence ID" value="KLT42441.1"/>
    <property type="molecule type" value="Genomic_DNA"/>
</dbReference>
<keyword evidence="3" id="KW-1185">Reference proteome</keyword>
<evidence type="ECO:0000313" key="2">
    <source>
        <dbReference type="EMBL" id="KLT42441.1"/>
    </source>
</evidence>
<feature type="compositionally biased region" description="Low complexity" evidence="1">
    <location>
        <begin position="62"/>
        <end position="74"/>
    </location>
</feature>
<accession>A0A0J0XMW2</accession>
<dbReference type="AlphaFoldDB" id="A0A0J0XMW2"/>
<dbReference type="Proteomes" id="UP000053611">
    <property type="component" value="Unassembled WGS sequence"/>
</dbReference>
<name>A0A0J0XMW2_9TREE</name>
<evidence type="ECO:0000313" key="3">
    <source>
        <dbReference type="Proteomes" id="UP000053611"/>
    </source>
</evidence>
<organism evidence="2 3">
    <name type="scientific">Cutaneotrichosporon oleaginosum</name>
    <dbReference type="NCBI Taxonomy" id="879819"/>
    <lineage>
        <taxon>Eukaryota</taxon>
        <taxon>Fungi</taxon>
        <taxon>Dikarya</taxon>
        <taxon>Basidiomycota</taxon>
        <taxon>Agaricomycotina</taxon>
        <taxon>Tremellomycetes</taxon>
        <taxon>Trichosporonales</taxon>
        <taxon>Trichosporonaceae</taxon>
        <taxon>Cutaneotrichosporon</taxon>
    </lineage>
</organism>
<protein>
    <submittedName>
        <fullName evidence="2">Uncharacterized protein</fullName>
    </submittedName>
</protein>
<feature type="region of interest" description="Disordered" evidence="1">
    <location>
        <begin position="1"/>
        <end position="166"/>
    </location>
</feature>
<sequence>MSTAGPIFHLRPSHVTGRRDQPDISHTSVDACPSHDNRADRHAQPSTDAPPPPHRRPVLLEARQVALPRRAPAAPSCPPPRILSHPELQVRPSPTTLRPDAPRAHAAARRPLGAEPRSYRGPRLGDPHIPPLQTGEGGARRRCTLADRKERRVRRQRAASRCAAPCPSRRWARLPPRL</sequence>
<dbReference type="GeneID" id="28988070"/>
<reference evidence="2 3" key="1">
    <citation type="submission" date="2015-03" db="EMBL/GenBank/DDBJ databases">
        <title>Genomics and transcriptomics of the oil-accumulating basidiomycete yeast T. oleaginosus allow insights into substrate utilization and the diverse evolutionary trajectories of mating systems in fungi.</title>
        <authorList>
            <consortium name="DOE Joint Genome Institute"/>
            <person name="Kourist R."/>
            <person name="Kracht O."/>
            <person name="Bracharz F."/>
            <person name="Lipzen A."/>
            <person name="Nolan M."/>
            <person name="Ohm R."/>
            <person name="Grigoriev I."/>
            <person name="Sun S."/>
            <person name="Heitman J."/>
            <person name="Bruck T."/>
            <person name="Nowrousian M."/>
        </authorList>
    </citation>
    <scope>NUCLEOTIDE SEQUENCE [LARGE SCALE GENOMIC DNA]</scope>
    <source>
        <strain evidence="2 3">IBC0246</strain>
    </source>
</reference>
<proteinExistence type="predicted"/>